<evidence type="ECO:0000313" key="10">
    <source>
        <dbReference type="EnsemblMetazoa" id="LLOJ008186-PA"/>
    </source>
</evidence>
<protein>
    <recommendedName>
        <fullName evidence="12">Xanthine dehydrogenase</fullName>
    </recommendedName>
</protein>
<evidence type="ECO:0000256" key="1">
    <source>
        <dbReference type="ARBA" id="ARBA00001924"/>
    </source>
</evidence>
<evidence type="ECO:0000256" key="3">
    <source>
        <dbReference type="ARBA" id="ARBA00022505"/>
    </source>
</evidence>
<dbReference type="SUPFAM" id="SSF56003">
    <property type="entry name" value="Molybdenum cofactor-binding domain"/>
    <property type="match status" value="2"/>
</dbReference>
<feature type="compositionally biased region" description="Low complexity" evidence="7">
    <location>
        <begin position="40"/>
        <end position="49"/>
    </location>
</feature>
<reference evidence="10" key="1">
    <citation type="submission" date="2020-05" db="UniProtKB">
        <authorList>
            <consortium name="EnsemblMetazoa"/>
        </authorList>
    </citation>
    <scope>IDENTIFICATION</scope>
    <source>
        <strain evidence="10">Jacobina</strain>
    </source>
</reference>
<keyword evidence="4" id="KW-0408">Iron</keyword>
<keyword evidence="4" id="KW-0479">Metal-binding</keyword>
<dbReference type="PANTHER" id="PTHR11908">
    <property type="entry name" value="XANTHINE DEHYDROGENASE"/>
    <property type="match status" value="1"/>
</dbReference>
<dbReference type="Pfam" id="PF20256">
    <property type="entry name" value="MoCoBD_2"/>
    <property type="match status" value="1"/>
</dbReference>
<keyword evidence="3" id="KW-0500">Molybdenum</keyword>
<dbReference type="InterPro" id="IPR037165">
    <property type="entry name" value="AldOxase/xan_DH_Mopterin-bd_sf"/>
</dbReference>
<comment type="cofactor">
    <cofactor evidence="1">
        <name>Mo-molybdopterin</name>
        <dbReference type="ChEBI" id="CHEBI:71302"/>
    </cofactor>
</comment>
<dbReference type="Gene3D" id="3.30.365.10">
    <property type="entry name" value="Aldehyde oxidase/xanthine dehydrogenase, molybdopterin binding domain"/>
    <property type="match status" value="3"/>
</dbReference>
<feature type="domain" description="Aldehyde oxidase/xanthine dehydrogenase second molybdopterin binding" evidence="9">
    <location>
        <begin position="61"/>
        <end position="179"/>
    </location>
</feature>
<dbReference type="EMBL" id="AJWK01027676">
    <property type="status" value="NOT_ANNOTATED_CDS"/>
    <property type="molecule type" value="Genomic_DNA"/>
</dbReference>
<evidence type="ECO:0000256" key="5">
    <source>
        <dbReference type="ARBA" id="ARBA00023014"/>
    </source>
</evidence>
<dbReference type="InterPro" id="IPR046867">
    <property type="entry name" value="AldOxase/xan_DH_MoCoBD2"/>
</dbReference>
<evidence type="ECO:0000313" key="11">
    <source>
        <dbReference type="Proteomes" id="UP000092461"/>
    </source>
</evidence>
<dbReference type="PANTHER" id="PTHR11908:SF132">
    <property type="entry name" value="ALDEHYDE OXIDASE 1-RELATED"/>
    <property type="match status" value="1"/>
</dbReference>
<keyword evidence="5" id="KW-0411">Iron-sulfur</keyword>
<keyword evidence="4" id="KW-0001">2Fe-2S</keyword>
<evidence type="ECO:0008006" key="12">
    <source>
        <dbReference type="Google" id="ProtNLM"/>
    </source>
</evidence>
<proteinExistence type="inferred from homology"/>
<feature type="domain" description="Aldehyde oxidase/xanthine dehydrogenase first molybdopterin binding" evidence="8">
    <location>
        <begin position="271"/>
        <end position="399"/>
    </location>
</feature>
<evidence type="ECO:0000256" key="6">
    <source>
        <dbReference type="ARBA" id="ARBA00034078"/>
    </source>
</evidence>
<evidence type="ECO:0000256" key="7">
    <source>
        <dbReference type="SAM" id="MobiDB-lite"/>
    </source>
</evidence>
<dbReference type="Proteomes" id="UP000092461">
    <property type="component" value="Unassembled WGS sequence"/>
</dbReference>
<feature type="compositionally biased region" description="Basic and acidic residues" evidence="7">
    <location>
        <begin position="22"/>
        <end position="39"/>
    </location>
</feature>
<dbReference type="GO" id="GO:0005506">
    <property type="term" value="F:iron ion binding"/>
    <property type="evidence" value="ECO:0007669"/>
    <property type="project" value="InterPro"/>
</dbReference>
<evidence type="ECO:0000256" key="4">
    <source>
        <dbReference type="ARBA" id="ARBA00022714"/>
    </source>
</evidence>
<feature type="region of interest" description="Disordered" evidence="7">
    <location>
        <begin position="1"/>
        <end position="63"/>
    </location>
</feature>
<dbReference type="EMBL" id="AJWK01027674">
    <property type="status" value="NOT_ANNOTATED_CDS"/>
    <property type="molecule type" value="Genomic_DNA"/>
</dbReference>
<sequence length="400" mass="45030">KRRERKAASPSSYYDAPVERYYPVEHYDHERERDRDRDLSSVSNSSNGSTHRRSQEPPEQESRGTWHDIVQAAFMANIELIAISQYVTETMPRYHVYGCACAEIEIDVLTGNFLLHRVDIVEDVGESISPRIDVGQIEGAFIMGLGYWLHEKLVYNRTNGELLTNRSWNYKPPGAKDIPVDFRISLVQTNATPTGIFGSKITSEPAVSMGVVVAIALRKAIESARANPDEKILPTLADVFEEDPILTKDRFQERKVIIAASRVGVDQGSNHIKGHLFCGLQYHYHMETQQTVAVPVEDGMDIFSSTQWMDLTHTGIAYVLGVDNNSINIRIRRLGGGFGGKTSRATHIATAAAIACYHQKRPIRMVLPMMTNMRAIGKRTPAFYEYDLDFNDQGVIQRLN</sequence>
<dbReference type="EnsemblMetazoa" id="LLOJ008186-RA">
    <property type="protein sequence ID" value="LLOJ008186-PA"/>
    <property type="gene ID" value="LLOJ008186"/>
</dbReference>
<dbReference type="GO" id="GO:0051537">
    <property type="term" value="F:2 iron, 2 sulfur cluster binding"/>
    <property type="evidence" value="ECO:0007669"/>
    <property type="project" value="UniProtKB-KW"/>
</dbReference>
<evidence type="ECO:0000259" key="8">
    <source>
        <dbReference type="Pfam" id="PF02738"/>
    </source>
</evidence>
<dbReference type="EMBL" id="AJWK01027675">
    <property type="status" value="NOT_ANNOTATED_CDS"/>
    <property type="molecule type" value="Genomic_DNA"/>
</dbReference>
<dbReference type="InterPro" id="IPR008274">
    <property type="entry name" value="AldOxase/xan_DH_MoCoBD1"/>
</dbReference>
<dbReference type="GO" id="GO:0016491">
    <property type="term" value="F:oxidoreductase activity"/>
    <property type="evidence" value="ECO:0007669"/>
    <property type="project" value="InterPro"/>
</dbReference>
<dbReference type="VEuPathDB" id="VectorBase:LLOJ008186"/>
<feature type="compositionally biased region" description="Basic and acidic residues" evidence="7">
    <location>
        <begin position="53"/>
        <end position="63"/>
    </location>
</feature>
<dbReference type="InterPro" id="IPR016208">
    <property type="entry name" value="Ald_Oxase/xanthine_DH-like"/>
</dbReference>
<name>A0A1B0CTI6_LUTLO</name>
<dbReference type="AlphaFoldDB" id="A0A1B0CTI6"/>
<evidence type="ECO:0000259" key="9">
    <source>
        <dbReference type="Pfam" id="PF20256"/>
    </source>
</evidence>
<dbReference type="Pfam" id="PF02738">
    <property type="entry name" value="MoCoBD_1"/>
    <property type="match status" value="1"/>
</dbReference>
<evidence type="ECO:0000256" key="2">
    <source>
        <dbReference type="ARBA" id="ARBA00006849"/>
    </source>
</evidence>
<accession>A0A1B0CTI6</accession>
<keyword evidence="11" id="KW-1185">Reference proteome</keyword>
<comment type="similarity">
    <text evidence="2">Belongs to the xanthine dehydrogenase family.</text>
</comment>
<comment type="cofactor">
    <cofactor evidence="6">
        <name>[2Fe-2S] cluster</name>
        <dbReference type="ChEBI" id="CHEBI:190135"/>
    </cofactor>
</comment>
<dbReference type="FunFam" id="3.30.365.10:FF:000001">
    <property type="entry name" value="Xanthine dehydrogenase oxidase"/>
    <property type="match status" value="1"/>
</dbReference>
<organism evidence="10 11">
    <name type="scientific">Lutzomyia longipalpis</name>
    <name type="common">Sand fly</name>
    <dbReference type="NCBI Taxonomy" id="7200"/>
    <lineage>
        <taxon>Eukaryota</taxon>
        <taxon>Metazoa</taxon>
        <taxon>Ecdysozoa</taxon>
        <taxon>Arthropoda</taxon>
        <taxon>Hexapoda</taxon>
        <taxon>Insecta</taxon>
        <taxon>Pterygota</taxon>
        <taxon>Neoptera</taxon>
        <taxon>Endopterygota</taxon>
        <taxon>Diptera</taxon>
        <taxon>Nematocera</taxon>
        <taxon>Psychodoidea</taxon>
        <taxon>Psychodidae</taxon>
        <taxon>Lutzomyia</taxon>
        <taxon>Lutzomyia</taxon>
    </lineage>
</organism>